<dbReference type="EMBL" id="CM039427">
    <property type="protein sequence ID" value="KAI4353818.1"/>
    <property type="molecule type" value="Genomic_DNA"/>
</dbReference>
<gene>
    <name evidence="1" type="ORF">L6164_002743</name>
</gene>
<keyword evidence="2" id="KW-1185">Reference proteome</keyword>
<proteinExistence type="predicted"/>
<comment type="caution">
    <text evidence="1">The sequence shown here is derived from an EMBL/GenBank/DDBJ whole genome shotgun (WGS) entry which is preliminary data.</text>
</comment>
<reference evidence="1 2" key="1">
    <citation type="journal article" date="2022" name="DNA Res.">
        <title>Chromosomal-level genome assembly of the orchid tree Bauhinia variegata (Leguminosae; Cercidoideae) supports the allotetraploid origin hypothesis of Bauhinia.</title>
        <authorList>
            <person name="Zhong Y."/>
            <person name="Chen Y."/>
            <person name="Zheng D."/>
            <person name="Pang J."/>
            <person name="Liu Y."/>
            <person name="Luo S."/>
            <person name="Meng S."/>
            <person name="Qian L."/>
            <person name="Wei D."/>
            <person name="Dai S."/>
            <person name="Zhou R."/>
        </authorList>
    </citation>
    <scope>NUCLEOTIDE SEQUENCE [LARGE SCALE GENOMIC DNA]</scope>
    <source>
        <strain evidence="1">BV-YZ2020</strain>
    </source>
</reference>
<evidence type="ECO:0000313" key="2">
    <source>
        <dbReference type="Proteomes" id="UP000828941"/>
    </source>
</evidence>
<organism evidence="1 2">
    <name type="scientific">Bauhinia variegata</name>
    <name type="common">Purple orchid tree</name>
    <name type="synonym">Phanera variegata</name>
    <dbReference type="NCBI Taxonomy" id="167791"/>
    <lineage>
        <taxon>Eukaryota</taxon>
        <taxon>Viridiplantae</taxon>
        <taxon>Streptophyta</taxon>
        <taxon>Embryophyta</taxon>
        <taxon>Tracheophyta</taxon>
        <taxon>Spermatophyta</taxon>
        <taxon>Magnoliopsida</taxon>
        <taxon>eudicotyledons</taxon>
        <taxon>Gunneridae</taxon>
        <taxon>Pentapetalae</taxon>
        <taxon>rosids</taxon>
        <taxon>fabids</taxon>
        <taxon>Fabales</taxon>
        <taxon>Fabaceae</taxon>
        <taxon>Cercidoideae</taxon>
        <taxon>Cercideae</taxon>
        <taxon>Bauhiniinae</taxon>
        <taxon>Bauhinia</taxon>
    </lineage>
</organism>
<sequence>MKELVGKFGFVQSMKATGTKIKELDGGAFKGAEDWMQIRKQIMDLGHELVIVGGSPKFGVYKTDFGWGKLKKTEMVHVHTPGVISLADSKDEEGAIEVGLALPMVQMNKFNVILEQYLDLSKSIVSLPNADEV</sequence>
<protein>
    <submittedName>
        <fullName evidence="1">Uncharacterized protein</fullName>
    </submittedName>
</protein>
<name>A0ACB9PZ83_BAUVA</name>
<evidence type="ECO:0000313" key="1">
    <source>
        <dbReference type="EMBL" id="KAI4353818.1"/>
    </source>
</evidence>
<accession>A0ACB9PZ83</accession>
<dbReference type="Proteomes" id="UP000828941">
    <property type="component" value="Chromosome 2"/>
</dbReference>